<dbReference type="RefSeq" id="WP_051965580.1">
    <property type="nucleotide sequence ID" value="NZ_CP045798.1"/>
</dbReference>
<dbReference type="Pfam" id="PF13145">
    <property type="entry name" value="Rotamase_2"/>
    <property type="match status" value="1"/>
</dbReference>
<evidence type="ECO:0000256" key="9">
    <source>
        <dbReference type="ARBA" id="ARBA00023235"/>
    </source>
</evidence>
<dbReference type="Gene3D" id="1.10.4030.10">
    <property type="entry name" value="Porin chaperone SurA, peptide-binding domain"/>
    <property type="match status" value="1"/>
</dbReference>
<feature type="compositionally biased region" description="Basic and acidic residues" evidence="12">
    <location>
        <begin position="323"/>
        <end position="332"/>
    </location>
</feature>
<keyword evidence="7 11" id="KW-0472">Membrane</keyword>
<protein>
    <recommendedName>
        <fullName evidence="11">Foldase protein PrsA</fullName>
        <ecNumber evidence="11">5.2.1.8</ecNumber>
    </recommendedName>
</protein>
<dbReference type="Pfam" id="PF13624">
    <property type="entry name" value="SurA_N_3"/>
    <property type="match status" value="1"/>
</dbReference>
<evidence type="ECO:0000256" key="12">
    <source>
        <dbReference type="SAM" id="MobiDB-lite"/>
    </source>
</evidence>
<evidence type="ECO:0000256" key="13">
    <source>
        <dbReference type="SAM" id="SignalP"/>
    </source>
</evidence>
<proteinExistence type="inferred from homology"/>
<dbReference type="GO" id="GO:0006457">
    <property type="term" value="P:protein folding"/>
    <property type="evidence" value="ECO:0007669"/>
    <property type="project" value="UniProtKB-UniRule"/>
</dbReference>
<keyword evidence="9 11" id="KW-0413">Isomerase</keyword>
<accession>A0A7G6E5L7</accession>
<evidence type="ECO:0000313" key="15">
    <source>
        <dbReference type="EMBL" id="QNB47371.1"/>
    </source>
</evidence>
<dbReference type="Proteomes" id="UP000515847">
    <property type="component" value="Chromosome"/>
</dbReference>
<comment type="subcellular location">
    <subcellularLocation>
        <location evidence="2 11">Cell membrane</location>
        <topology evidence="2 11">Lipid-anchor</topology>
    </subcellularLocation>
</comment>
<comment type="function">
    <text evidence="11">Plays a major role in protein secretion by helping the post-translocational extracellular folding of several secreted proteins.</text>
</comment>
<evidence type="ECO:0000313" key="16">
    <source>
        <dbReference type="Proteomes" id="UP000515847"/>
    </source>
</evidence>
<feature type="chain" id="PRO_5039628199" description="Foldase protein PrsA" evidence="13">
    <location>
        <begin position="20"/>
        <end position="332"/>
    </location>
</feature>
<reference evidence="15 16" key="1">
    <citation type="journal article" date="2019" name="Front. Microbiol.">
        <title>Thermoanaerosceptrum fracticalcis gen. nov. sp. nov., a Novel Fumarate-Fermenting Microorganism From a Deep Fractured Carbonate Aquifer of the US Great Basin.</title>
        <authorList>
            <person name="Hamilton-Brehm S.D."/>
            <person name="Stewart L.E."/>
            <person name="Zavarin M."/>
            <person name="Caldwell M."/>
            <person name="Lawson P.A."/>
            <person name="Onstott T.C."/>
            <person name="Grzymski J."/>
            <person name="Neveux I."/>
            <person name="Lollar B.S."/>
            <person name="Russell C.E."/>
            <person name="Moser D.P."/>
        </authorList>
    </citation>
    <scope>NUCLEOTIDE SEQUENCE [LARGE SCALE GENOMIC DNA]</scope>
    <source>
        <strain evidence="15 16">DRI-13</strain>
    </source>
</reference>
<evidence type="ECO:0000256" key="5">
    <source>
        <dbReference type="ARBA" id="ARBA00022729"/>
    </source>
</evidence>
<comment type="catalytic activity">
    <reaction evidence="1 11">
        <text>[protein]-peptidylproline (omega=180) = [protein]-peptidylproline (omega=0)</text>
        <dbReference type="Rhea" id="RHEA:16237"/>
        <dbReference type="Rhea" id="RHEA-COMP:10747"/>
        <dbReference type="Rhea" id="RHEA-COMP:10748"/>
        <dbReference type="ChEBI" id="CHEBI:83833"/>
        <dbReference type="ChEBI" id="CHEBI:83834"/>
        <dbReference type="EC" id="5.2.1.8"/>
    </reaction>
</comment>
<sequence>MKKRLVIATLLILSLLVSACGSKVVATVNGEKITEPELKSRVEQVAAMYGYNLDSEQGKEIRGFLEEQVLQSLIEEKVVLQVAKEKKISVKKEDVQEELKKIKSQFPGDKEFQDFLKERKFAEKDLTVYLEHQLILNKLFDEVTKDITTTSKDIKQYYEENKEEFFVPEQVKARNIVVKTEEEAKALIAELDKGADFAKLAVEKSIDPTAKQNQGDIGYFDKDAGLVEEFKTAAFALKVGEYTKKPVRSIFGYHIIKVEDRTPAKQSTFEEVKKELEERFVFEEKNEKFANYVDEVMEKAKIEKKIPDKKANEQNQDGTKGNDQAKEQNKGN</sequence>
<dbReference type="Gene3D" id="3.10.50.40">
    <property type="match status" value="1"/>
</dbReference>
<feature type="signal peptide" evidence="13">
    <location>
        <begin position="1"/>
        <end position="19"/>
    </location>
</feature>
<dbReference type="InterPro" id="IPR027304">
    <property type="entry name" value="Trigger_fact/SurA_dom_sf"/>
</dbReference>
<evidence type="ECO:0000256" key="10">
    <source>
        <dbReference type="ARBA" id="ARBA00023288"/>
    </source>
</evidence>
<dbReference type="GO" id="GO:0005886">
    <property type="term" value="C:plasma membrane"/>
    <property type="evidence" value="ECO:0007669"/>
    <property type="project" value="UniProtKB-SubCell"/>
</dbReference>
<dbReference type="HAMAP" id="MF_01145">
    <property type="entry name" value="Foldase_PrsA"/>
    <property type="match status" value="1"/>
</dbReference>
<comment type="similarity">
    <text evidence="3 11">Belongs to the PrsA family.</text>
</comment>
<dbReference type="EMBL" id="CP045798">
    <property type="protein sequence ID" value="QNB47371.1"/>
    <property type="molecule type" value="Genomic_DNA"/>
</dbReference>
<evidence type="ECO:0000256" key="11">
    <source>
        <dbReference type="HAMAP-Rule" id="MF_01145"/>
    </source>
</evidence>
<evidence type="ECO:0000256" key="1">
    <source>
        <dbReference type="ARBA" id="ARBA00000971"/>
    </source>
</evidence>
<dbReference type="SUPFAM" id="SSF109998">
    <property type="entry name" value="Triger factor/SurA peptide-binding domain-like"/>
    <property type="match status" value="1"/>
</dbReference>
<dbReference type="InterPro" id="IPR050245">
    <property type="entry name" value="PrsA_foldase"/>
</dbReference>
<dbReference type="GO" id="GO:0003755">
    <property type="term" value="F:peptidyl-prolyl cis-trans isomerase activity"/>
    <property type="evidence" value="ECO:0007669"/>
    <property type="project" value="UniProtKB-UniRule"/>
</dbReference>
<keyword evidence="8 11" id="KW-0564">Palmitate</keyword>
<dbReference type="EC" id="5.2.1.8" evidence="11"/>
<dbReference type="InterPro" id="IPR023059">
    <property type="entry name" value="Foldase_PrsA"/>
</dbReference>
<dbReference type="AlphaFoldDB" id="A0A7G6E5L7"/>
<dbReference type="PROSITE" id="PS51257">
    <property type="entry name" value="PROKAR_LIPOPROTEIN"/>
    <property type="match status" value="1"/>
</dbReference>
<dbReference type="OrthoDB" id="14196at2"/>
<evidence type="ECO:0000256" key="3">
    <source>
        <dbReference type="ARBA" id="ARBA00006071"/>
    </source>
</evidence>
<dbReference type="InterPro" id="IPR046357">
    <property type="entry name" value="PPIase_dom_sf"/>
</dbReference>
<feature type="domain" description="PpiC" evidence="14">
    <location>
        <begin position="168"/>
        <end position="260"/>
    </location>
</feature>
<dbReference type="SUPFAM" id="SSF54534">
    <property type="entry name" value="FKBP-like"/>
    <property type="match status" value="1"/>
</dbReference>
<dbReference type="KEGG" id="tfr:BR63_14380"/>
<name>A0A7G6E5L7_THEFR</name>
<keyword evidence="16" id="KW-1185">Reference proteome</keyword>
<keyword evidence="4 11" id="KW-1003">Cell membrane</keyword>
<evidence type="ECO:0000256" key="7">
    <source>
        <dbReference type="ARBA" id="ARBA00023136"/>
    </source>
</evidence>
<dbReference type="InterPro" id="IPR000297">
    <property type="entry name" value="PPIase_PpiC"/>
</dbReference>
<keyword evidence="5 11" id="KW-0732">Signal</keyword>
<feature type="compositionally biased region" description="Polar residues" evidence="12">
    <location>
        <begin position="313"/>
        <end position="322"/>
    </location>
</feature>
<evidence type="ECO:0000256" key="4">
    <source>
        <dbReference type="ARBA" id="ARBA00022475"/>
    </source>
</evidence>
<keyword evidence="10 11" id="KW-0449">Lipoprotein</keyword>
<evidence type="ECO:0000259" key="14">
    <source>
        <dbReference type="PROSITE" id="PS50198"/>
    </source>
</evidence>
<dbReference type="PANTHER" id="PTHR47245:SF1">
    <property type="entry name" value="FOLDASE PROTEIN PRSA"/>
    <property type="match status" value="1"/>
</dbReference>
<evidence type="ECO:0000256" key="2">
    <source>
        <dbReference type="ARBA" id="ARBA00004193"/>
    </source>
</evidence>
<organism evidence="15 16">
    <name type="scientific">Thermanaerosceptrum fracticalcis</name>
    <dbReference type="NCBI Taxonomy" id="1712410"/>
    <lineage>
        <taxon>Bacteria</taxon>
        <taxon>Bacillati</taxon>
        <taxon>Bacillota</taxon>
        <taxon>Clostridia</taxon>
        <taxon>Eubacteriales</taxon>
        <taxon>Peptococcaceae</taxon>
        <taxon>Thermanaerosceptrum</taxon>
    </lineage>
</organism>
<dbReference type="PANTHER" id="PTHR47245">
    <property type="entry name" value="PEPTIDYLPROLYL ISOMERASE"/>
    <property type="match status" value="1"/>
</dbReference>
<evidence type="ECO:0000256" key="8">
    <source>
        <dbReference type="ARBA" id="ARBA00023139"/>
    </source>
</evidence>
<feature type="region of interest" description="Disordered" evidence="12">
    <location>
        <begin position="303"/>
        <end position="332"/>
    </location>
</feature>
<gene>
    <name evidence="11" type="primary">prsA</name>
    <name evidence="15" type="ORF">BR63_14380</name>
</gene>
<keyword evidence="6 11" id="KW-0697">Rotamase</keyword>
<feature type="compositionally biased region" description="Basic and acidic residues" evidence="12">
    <location>
        <begin position="303"/>
        <end position="312"/>
    </location>
</feature>
<dbReference type="PROSITE" id="PS50198">
    <property type="entry name" value="PPIC_PPIASE_2"/>
    <property type="match status" value="1"/>
</dbReference>
<evidence type="ECO:0000256" key="6">
    <source>
        <dbReference type="ARBA" id="ARBA00023110"/>
    </source>
</evidence>